<name>A0A368NH62_9GAMM</name>
<dbReference type="PANTHER" id="PTHR36836:SF1">
    <property type="entry name" value="COLANIC ACID BIOSYNTHESIS PROTEIN WCAK"/>
    <property type="match status" value="1"/>
</dbReference>
<evidence type="ECO:0000313" key="2">
    <source>
        <dbReference type="EMBL" id="RCU49460.1"/>
    </source>
</evidence>
<keyword evidence="3" id="KW-1185">Reference proteome</keyword>
<dbReference type="Proteomes" id="UP000252558">
    <property type="component" value="Unassembled WGS sequence"/>
</dbReference>
<dbReference type="PANTHER" id="PTHR36836">
    <property type="entry name" value="COLANIC ACID BIOSYNTHESIS PROTEIN WCAK"/>
    <property type="match status" value="1"/>
</dbReference>
<evidence type="ECO:0000313" key="3">
    <source>
        <dbReference type="Proteomes" id="UP000252558"/>
    </source>
</evidence>
<dbReference type="EMBL" id="QPID01000006">
    <property type="protein sequence ID" value="RCU49460.1"/>
    <property type="molecule type" value="Genomic_DNA"/>
</dbReference>
<dbReference type="RefSeq" id="WP_114338456.1">
    <property type="nucleotide sequence ID" value="NZ_QPID01000006.1"/>
</dbReference>
<dbReference type="InterPro" id="IPR007345">
    <property type="entry name" value="Polysacch_pyruvyl_Trfase"/>
</dbReference>
<evidence type="ECO:0000259" key="1">
    <source>
        <dbReference type="Pfam" id="PF04230"/>
    </source>
</evidence>
<accession>A0A368NH62</accession>
<sequence>MKLLLVGNHTCGNRGDAAILRGLLAELRVQESDAEIDILSRYPVSSSYLLGEKVVRDELHVYHQKTYGRLDQIWKRYSRRILARWMNRCRLNDSKKTLPKHILKQIEDNKKYDAVIQVGGSFFVDLYGESQFEHSLCAMLASKPIYMVGHSVGPFQIEGYNRLAGSVFKATKALYLREDVSLKLMQDANFSLENVREGSDTAWLVPPKKVAYPSEIKSFISKGRTVAITLRKLAPFDKRLGVSQEEYELAFSRIVNSLNDQGYQVIALSTCTGIDSYHNDDRMIAYSVGQNVTDSNAYHIAMDELNDVQLGSVLSDCVLTVGTRLHSAIISKNYGTPAIALNYEHKSLGIMQQLGLEDYAFEVKALFSDALGEHITHVLDNIEVEKARVSTAVEAERCRGKQMIAEIIEDIKQVS</sequence>
<comment type="caution">
    <text evidence="2">The sequence shown here is derived from an EMBL/GenBank/DDBJ whole genome shotgun (WGS) entry which is preliminary data.</text>
</comment>
<dbReference type="AlphaFoldDB" id="A0A368NH62"/>
<feature type="domain" description="Polysaccharide pyruvyl transferase" evidence="1">
    <location>
        <begin position="13"/>
        <end position="345"/>
    </location>
</feature>
<dbReference type="OrthoDB" id="3199616at2"/>
<protein>
    <submittedName>
        <fullName evidence="2">Colanic acid biosynthesis pyruvyl transferase WcaK</fullName>
    </submittedName>
</protein>
<dbReference type="NCBIfam" id="NF007452">
    <property type="entry name" value="PRK10017.1"/>
    <property type="match status" value="1"/>
</dbReference>
<proteinExistence type="predicted"/>
<gene>
    <name evidence="2" type="ORF">DU002_11085</name>
</gene>
<reference evidence="2 3" key="1">
    <citation type="submission" date="2018-07" db="EMBL/GenBank/DDBJ databases">
        <title>Corallincola holothuriorum sp. nov., a new facultative anaerobe isolated from sea cucumber Apostichopus japonicus.</title>
        <authorList>
            <person name="Xia H."/>
        </authorList>
    </citation>
    <scope>NUCLEOTIDE SEQUENCE [LARGE SCALE GENOMIC DNA]</scope>
    <source>
        <strain evidence="2 3">C4</strain>
    </source>
</reference>
<organism evidence="2 3">
    <name type="scientific">Corallincola holothuriorum</name>
    <dbReference type="NCBI Taxonomy" id="2282215"/>
    <lineage>
        <taxon>Bacteria</taxon>
        <taxon>Pseudomonadati</taxon>
        <taxon>Pseudomonadota</taxon>
        <taxon>Gammaproteobacteria</taxon>
        <taxon>Alteromonadales</taxon>
        <taxon>Psychromonadaceae</taxon>
        <taxon>Corallincola</taxon>
    </lineage>
</organism>
<dbReference type="GO" id="GO:0016740">
    <property type="term" value="F:transferase activity"/>
    <property type="evidence" value="ECO:0007669"/>
    <property type="project" value="UniProtKB-KW"/>
</dbReference>
<dbReference type="Pfam" id="PF04230">
    <property type="entry name" value="PS_pyruv_trans"/>
    <property type="match status" value="1"/>
</dbReference>
<keyword evidence="2" id="KW-0808">Transferase</keyword>